<dbReference type="WBParaSite" id="ES5_v2.g800.t1">
    <property type="protein sequence ID" value="ES5_v2.g800.t1"/>
    <property type="gene ID" value="ES5_v2.g800"/>
</dbReference>
<proteinExistence type="predicted"/>
<organism evidence="1 2">
    <name type="scientific">Panagrolaimus sp. ES5</name>
    <dbReference type="NCBI Taxonomy" id="591445"/>
    <lineage>
        <taxon>Eukaryota</taxon>
        <taxon>Metazoa</taxon>
        <taxon>Ecdysozoa</taxon>
        <taxon>Nematoda</taxon>
        <taxon>Chromadorea</taxon>
        <taxon>Rhabditida</taxon>
        <taxon>Tylenchina</taxon>
        <taxon>Panagrolaimomorpha</taxon>
        <taxon>Panagrolaimoidea</taxon>
        <taxon>Panagrolaimidae</taxon>
        <taxon>Panagrolaimus</taxon>
    </lineage>
</organism>
<reference evidence="2" key="1">
    <citation type="submission" date="2022-11" db="UniProtKB">
        <authorList>
            <consortium name="WormBaseParasite"/>
        </authorList>
    </citation>
    <scope>IDENTIFICATION</scope>
</reference>
<evidence type="ECO:0000313" key="1">
    <source>
        <dbReference type="Proteomes" id="UP000887579"/>
    </source>
</evidence>
<sequence length="125" mass="13742">MQGIYPPFQMPPFPPMPLLACHEQLVAPRFDQQQNVITCAQLIGPAPAYPHFNIPPPGPQVFNVPPPPPPPSFAPNIVPPTPVAPAIDPRNQQQDRVKLSIRVHQIPGDQPYVVKSVAIRCQNDP</sequence>
<protein>
    <submittedName>
        <fullName evidence="2">Uncharacterized protein</fullName>
    </submittedName>
</protein>
<evidence type="ECO:0000313" key="2">
    <source>
        <dbReference type="WBParaSite" id="ES5_v2.g800.t1"/>
    </source>
</evidence>
<accession>A0AC34GTE2</accession>
<dbReference type="Proteomes" id="UP000887579">
    <property type="component" value="Unplaced"/>
</dbReference>
<name>A0AC34GTE2_9BILA</name>